<organism evidence="1 2">
    <name type="scientific">Rhizobium subbaraonis</name>
    <dbReference type="NCBI Taxonomy" id="908946"/>
    <lineage>
        <taxon>Bacteria</taxon>
        <taxon>Pseudomonadati</taxon>
        <taxon>Pseudomonadota</taxon>
        <taxon>Alphaproteobacteria</taxon>
        <taxon>Hyphomicrobiales</taxon>
        <taxon>Rhizobiaceae</taxon>
        <taxon>Rhizobium/Agrobacterium group</taxon>
        <taxon>Rhizobium</taxon>
    </lineage>
</organism>
<dbReference type="AlphaFoldDB" id="A0A285UVA7"/>
<dbReference type="Proteomes" id="UP000219167">
    <property type="component" value="Unassembled WGS sequence"/>
</dbReference>
<dbReference type="OrthoDB" id="8280268at2"/>
<evidence type="ECO:0008006" key="3">
    <source>
        <dbReference type="Google" id="ProtNLM"/>
    </source>
</evidence>
<accession>A0A285UVA7</accession>
<dbReference type="RefSeq" id="WP_097142256.1">
    <property type="nucleotide sequence ID" value="NZ_OBQD01000018.1"/>
</dbReference>
<gene>
    <name evidence="1" type="ORF">SAMN05892877_11851</name>
</gene>
<reference evidence="1 2" key="1">
    <citation type="submission" date="2017-08" db="EMBL/GenBank/DDBJ databases">
        <authorList>
            <person name="de Groot N.N."/>
        </authorList>
    </citation>
    <scope>NUCLEOTIDE SEQUENCE [LARGE SCALE GENOMIC DNA]</scope>
    <source>
        <strain evidence="1 2">JC85</strain>
    </source>
</reference>
<keyword evidence="2" id="KW-1185">Reference proteome</keyword>
<sequence length="300" mass="32238">MARTDRPLSRSLIKLGARLFLGRNLAHAQDWFPGLSIDGKRVVNYRGQPVVGLEGTDILLDGSRAWIHIVGSGPSVADGDLSRLDPGGAILLNGAIHLAGGPVAAPLAVAVEDERFVYRHFELMREKIAAGQACLFSVAVLRAICEHDRGWLADKRVVLINDIRKPYGLPRRTAAQISGLDFVRLDPTGEYGFSLAPDRGVFQGGSVAVSVLQFAVALRPMMIGFVGIDIRNARQPRFYEERGTSAFSGVADAEGRILGHIALAKAVAEEQGIGFSNFSPVSALADIAIAYDDRLVRTGV</sequence>
<protein>
    <recommendedName>
        <fullName evidence="3">Glycosyl transferase</fullName>
    </recommendedName>
</protein>
<evidence type="ECO:0000313" key="1">
    <source>
        <dbReference type="EMBL" id="SOC45824.1"/>
    </source>
</evidence>
<proteinExistence type="predicted"/>
<name>A0A285UVA7_9HYPH</name>
<evidence type="ECO:0000313" key="2">
    <source>
        <dbReference type="Proteomes" id="UP000219167"/>
    </source>
</evidence>
<dbReference type="EMBL" id="OBQD01000018">
    <property type="protein sequence ID" value="SOC45824.1"/>
    <property type="molecule type" value="Genomic_DNA"/>
</dbReference>